<dbReference type="Proteomes" id="UP000694545">
    <property type="component" value="Unplaced"/>
</dbReference>
<dbReference type="PRINTS" id="PR00463">
    <property type="entry name" value="EP450I"/>
</dbReference>
<evidence type="ECO:0000256" key="5">
    <source>
        <dbReference type="ARBA" id="ARBA00012359"/>
    </source>
</evidence>
<evidence type="ECO:0000256" key="3">
    <source>
        <dbReference type="ARBA" id="ARBA00010617"/>
    </source>
</evidence>
<keyword evidence="12" id="KW-0443">Lipid metabolism</keyword>
<dbReference type="GO" id="GO:0005506">
    <property type="term" value="F:iron ion binding"/>
    <property type="evidence" value="ECO:0007669"/>
    <property type="project" value="InterPro"/>
</dbReference>
<evidence type="ECO:0000256" key="4">
    <source>
        <dbReference type="ARBA" id="ARBA00012354"/>
    </source>
</evidence>
<dbReference type="OMA" id="GPQEAME"/>
<sequence length="505" mass="57581">MMALLIALLLMLALLSLRKVAKRKQESKHKYPRCLPSLPIIGSLLHFVRDPQLHLLFSRLQQKYGSLYSFYMGSNYVVMVNNYQHAKEVLHKKGKIFGGRPHTVTTDLLTLNGKDIAFASYSPLWKMQRKLVHSALHMFGEGTLALEKIICTEASSLCENLAAAQDSPLNLGTELTCSVTNVVCSLCFNSSYKRGDPELENVLKYSKGIVDTTFKHSLVDIFPWLQFFPNKELALLKKSLKARDEFLYKQFTKHKETFNNDSINDLMDVLLKAKLNTENNNSHLLPGLELTDDYLLMTVADIFGAGVETTATVLKWSILYLLHYPEVQQKIHDELEKVLSFNRYPLLKDRQHLPYLEATISEVLRIQPVAPLLIPHEALEDTSIGEYIIPKGTHVIINLWSIHHDEKEWDKPKEFNPGRFLDEDGNRIYSPSPSYFPFGAGIRVCLGEALAKMELFLFLAWTLQRFTLSVPEGHVLPEPVGKFGVVLQAPEFKVKVTLREAWKEK</sequence>
<dbReference type="PANTHER" id="PTHR24289">
    <property type="entry name" value="STEROID 17-ALPHA-HYDROXYLASE/17,20 LYASE"/>
    <property type="match status" value="1"/>
</dbReference>
<dbReference type="InterPro" id="IPR036396">
    <property type="entry name" value="Cyt_P450_sf"/>
</dbReference>
<keyword evidence="9 20" id="KW-0560">Oxidoreductase</keyword>
<feature type="chain" id="PRO_5034817172" description="Steroid 17-alpha-hydroxylase/17,20 lyase" evidence="21">
    <location>
        <begin position="24"/>
        <end position="505"/>
    </location>
</feature>
<evidence type="ECO:0000256" key="15">
    <source>
        <dbReference type="ARBA" id="ARBA00023250"/>
    </source>
</evidence>
<dbReference type="CDD" id="cd20673">
    <property type="entry name" value="CYP17A1"/>
    <property type="match status" value="1"/>
</dbReference>
<evidence type="ECO:0000256" key="8">
    <source>
        <dbReference type="ARBA" id="ARBA00022723"/>
    </source>
</evidence>
<dbReference type="GO" id="GO:0004508">
    <property type="term" value="F:steroid 17-alpha-monooxygenase activity"/>
    <property type="evidence" value="ECO:0007669"/>
    <property type="project" value="UniProtKB-EC"/>
</dbReference>
<dbReference type="EC" id="1.14.14.32" evidence="4"/>
<proteinExistence type="inferred from homology"/>
<dbReference type="RefSeq" id="XP_044287259.1">
    <property type="nucleotide sequence ID" value="XM_044431324.1"/>
</dbReference>
<evidence type="ECO:0000256" key="6">
    <source>
        <dbReference type="ARBA" id="ARBA00014119"/>
    </source>
</evidence>
<reference evidence="22" key="1">
    <citation type="submission" date="2025-08" db="UniProtKB">
        <authorList>
            <consortium name="Ensembl"/>
        </authorList>
    </citation>
    <scope>IDENTIFICATION</scope>
</reference>
<dbReference type="GO" id="GO:0016020">
    <property type="term" value="C:membrane"/>
    <property type="evidence" value="ECO:0007669"/>
    <property type="project" value="UniProtKB-SubCell"/>
</dbReference>
<dbReference type="KEGG" id="vko:123024050"/>
<dbReference type="FunFam" id="1.10.630.10:FF:000002">
    <property type="entry name" value="Cytochrome P450 1A1"/>
    <property type="match status" value="1"/>
</dbReference>
<comment type="similarity">
    <text evidence="3 20">Belongs to the cytochrome P450 family.</text>
</comment>
<dbReference type="GeneID" id="123024050"/>
<dbReference type="OrthoDB" id="1470350at2759"/>
<evidence type="ECO:0000256" key="14">
    <source>
        <dbReference type="ARBA" id="ARBA00023239"/>
    </source>
</evidence>
<evidence type="ECO:0000256" key="17">
    <source>
        <dbReference type="ARBA" id="ARBA00032037"/>
    </source>
</evidence>
<dbReference type="InterPro" id="IPR002401">
    <property type="entry name" value="Cyt_P450_E_grp-I"/>
</dbReference>
<dbReference type="InterPro" id="IPR017972">
    <property type="entry name" value="Cyt_P450_CS"/>
</dbReference>
<evidence type="ECO:0000256" key="10">
    <source>
        <dbReference type="ARBA" id="ARBA00023004"/>
    </source>
</evidence>
<dbReference type="InterPro" id="IPR001128">
    <property type="entry name" value="Cyt_P450"/>
</dbReference>
<dbReference type="Pfam" id="PF00067">
    <property type="entry name" value="p450"/>
    <property type="match status" value="1"/>
</dbReference>
<dbReference type="UniPathway" id="UPA00062"/>
<dbReference type="GO" id="GO:0042446">
    <property type="term" value="P:hormone biosynthetic process"/>
    <property type="evidence" value="ECO:0007669"/>
    <property type="project" value="TreeGrafter"/>
</dbReference>
<evidence type="ECO:0000256" key="7">
    <source>
        <dbReference type="ARBA" id="ARBA00022617"/>
    </source>
</evidence>
<reference evidence="22" key="2">
    <citation type="submission" date="2025-09" db="UniProtKB">
        <authorList>
            <consortium name="Ensembl"/>
        </authorList>
    </citation>
    <scope>IDENTIFICATION</scope>
</reference>
<comment type="cofactor">
    <cofactor evidence="1 19">
        <name>heme</name>
        <dbReference type="ChEBI" id="CHEBI:30413"/>
    </cofactor>
</comment>
<evidence type="ECO:0000256" key="2">
    <source>
        <dbReference type="ARBA" id="ARBA00004370"/>
    </source>
</evidence>
<dbReference type="Ensembl" id="ENSVKKT00000022583.1">
    <property type="protein sequence ID" value="ENSVKKP00000022036.1"/>
    <property type="gene ID" value="ENSVKKG00000014527.1"/>
</dbReference>
<evidence type="ECO:0000256" key="12">
    <source>
        <dbReference type="ARBA" id="ARBA00023098"/>
    </source>
</evidence>
<evidence type="ECO:0000256" key="21">
    <source>
        <dbReference type="SAM" id="SignalP"/>
    </source>
</evidence>
<evidence type="ECO:0000313" key="22">
    <source>
        <dbReference type="Ensembl" id="ENSVKKP00000022036.1"/>
    </source>
</evidence>
<evidence type="ECO:0000256" key="9">
    <source>
        <dbReference type="ARBA" id="ARBA00023002"/>
    </source>
</evidence>
<dbReference type="SUPFAM" id="SSF48264">
    <property type="entry name" value="Cytochrome P450"/>
    <property type="match status" value="1"/>
</dbReference>
<comment type="subcellular location">
    <subcellularLocation>
        <location evidence="2">Membrane</location>
    </subcellularLocation>
</comment>
<evidence type="ECO:0000256" key="19">
    <source>
        <dbReference type="PIRSR" id="PIRSR602401-1"/>
    </source>
</evidence>
<keyword evidence="13" id="KW-0472">Membrane</keyword>
<dbReference type="AlphaFoldDB" id="A0A8D2Q5Y9"/>
<feature type="binding site" description="axial binding residue" evidence="19">
    <location>
        <position position="445"/>
    </location>
    <ligand>
        <name>heme</name>
        <dbReference type="ChEBI" id="CHEBI:30413"/>
    </ligand>
    <ligandPart>
        <name>Fe</name>
        <dbReference type="ChEBI" id="CHEBI:18248"/>
    </ligandPart>
</feature>
<evidence type="ECO:0000256" key="1">
    <source>
        <dbReference type="ARBA" id="ARBA00001971"/>
    </source>
</evidence>
<keyword evidence="8 19" id="KW-0479">Metal-binding</keyword>
<name>A0A8D2Q5Y9_VARKO</name>
<dbReference type="GO" id="GO:0042448">
    <property type="term" value="P:progesterone metabolic process"/>
    <property type="evidence" value="ECO:0007669"/>
    <property type="project" value="TreeGrafter"/>
</dbReference>
<dbReference type="Gene3D" id="1.10.630.10">
    <property type="entry name" value="Cytochrome P450"/>
    <property type="match status" value="1"/>
</dbReference>
<dbReference type="EC" id="1.14.14.19" evidence="5"/>
<dbReference type="GO" id="GO:0020037">
    <property type="term" value="F:heme binding"/>
    <property type="evidence" value="ECO:0007669"/>
    <property type="project" value="InterPro"/>
</dbReference>
<accession>A0A8D2Q5Y9</accession>
<protein>
    <recommendedName>
        <fullName evidence="6">Steroid 17-alpha-hydroxylase/17,20 lyase</fullName>
        <ecNumber evidence="5">1.14.14.19</ecNumber>
        <ecNumber evidence="4">1.14.14.32</ecNumber>
    </recommendedName>
    <alternativeName>
        <fullName evidence="17">CYPXVII</fullName>
    </alternativeName>
    <alternativeName>
        <fullName evidence="16">Cytochrome P450 17A1</fullName>
    </alternativeName>
    <alternativeName>
        <fullName evidence="18">Cytochrome P450-C17</fullName>
    </alternativeName>
</protein>
<keyword evidence="11 20" id="KW-0503">Monooxygenase</keyword>
<keyword evidence="10 19" id="KW-0408">Iron</keyword>
<dbReference type="PANTHER" id="PTHR24289:SF13">
    <property type="entry name" value="STEROID 17-ALPHA-HYDROXYLASE_17,20 LYASE"/>
    <property type="match status" value="1"/>
</dbReference>
<evidence type="ECO:0000256" key="18">
    <source>
        <dbReference type="ARBA" id="ARBA00032167"/>
    </source>
</evidence>
<dbReference type="GO" id="GO:0006694">
    <property type="term" value="P:steroid biosynthetic process"/>
    <property type="evidence" value="ECO:0007669"/>
    <property type="project" value="UniProtKB-UniPathway"/>
</dbReference>
<keyword evidence="23" id="KW-1185">Reference proteome</keyword>
<organism evidence="22 23">
    <name type="scientific">Varanus komodoensis</name>
    <name type="common">Komodo dragon</name>
    <dbReference type="NCBI Taxonomy" id="61221"/>
    <lineage>
        <taxon>Eukaryota</taxon>
        <taxon>Metazoa</taxon>
        <taxon>Chordata</taxon>
        <taxon>Craniata</taxon>
        <taxon>Vertebrata</taxon>
        <taxon>Euteleostomi</taxon>
        <taxon>Lepidosauria</taxon>
        <taxon>Squamata</taxon>
        <taxon>Bifurcata</taxon>
        <taxon>Unidentata</taxon>
        <taxon>Episquamata</taxon>
        <taxon>Toxicofera</taxon>
        <taxon>Anguimorpha</taxon>
        <taxon>Paleoanguimorpha</taxon>
        <taxon>Varanoidea</taxon>
        <taxon>Varanidae</taxon>
        <taxon>Varanus</taxon>
    </lineage>
</organism>
<evidence type="ECO:0000256" key="13">
    <source>
        <dbReference type="ARBA" id="ARBA00023136"/>
    </source>
</evidence>
<feature type="signal peptide" evidence="21">
    <location>
        <begin position="1"/>
        <end position="23"/>
    </location>
</feature>
<keyword evidence="14" id="KW-0456">Lyase</keyword>
<keyword evidence="7 19" id="KW-0349">Heme</keyword>
<evidence type="ECO:0000256" key="11">
    <source>
        <dbReference type="ARBA" id="ARBA00023033"/>
    </source>
</evidence>
<dbReference type="GO" id="GO:0016829">
    <property type="term" value="F:lyase activity"/>
    <property type="evidence" value="ECO:0007669"/>
    <property type="project" value="UniProtKB-KW"/>
</dbReference>
<dbReference type="PROSITE" id="PS00086">
    <property type="entry name" value="CYTOCHROME_P450"/>
    <property type="match status" value="1"/>
</dbReference>
<keyword evidence="21" id="KW-0732">Signal</keyword>
<keyword evidence="15" id="KW-0755">Steroidogenesis</keyword>
<gene>
    <name evidence="22" type="primary">LOC123024050</name>
</gene>
<dbReference type="PRINTS" id="PR00385">
    <property type="entry name" value="P450"/>
</dbReference>
<evidence type="ECO:0000256" key="20">
    <source>
        <dbReference type="RuleBase" id="RU000461"/>
    </source>
</evidence>
<evidence type="ECO:0000313" key="23">
    <source>
        <dbReference type="Proteomes" id="UP000694545"/>
    </source>
</evidence>
<evidence type="ECO:0000256" key="16">
    <source>
        <dbReference type="ARBA" id="ARBA00030382"/>
    </source>
</evidence>